<feature type="transmembrane region" description="Helical" evidence="2">
    <location>
        <begin position="1102"/>
        <end position="1125"/>
    </location>
</feature>
<feature type="compositionally biased region" description="Low complexity" evidence="1">
    <location>
        <begin position="36"/>
        <end position="49"/>
    </location>
</feature>
<protein>
    <recommendedName>
        <fullName evidence="3">Globin domain-containing protein</fullName>
    </recommendedName>
</protein>
<dbReference type="EMBL" id="HBFX01034075">
    <property type="protein sequence ID" value="CAD8969511.1"/>
    <property type="molecule type" value="Transcribed_RNA"/>
</dbReference>
<dbReference type="InterPro" id="IPR044399">
    <property type="entry name" value="Mb-like_M"/>
</dbReference>
<dbReference type="SUPFAM" id="SSF46458">
    <property type="entry name" value="Globin-like"/>
    <property type="match status" value="4"/>
</dbReference>
<feature type="transmembrane region" description="Helical" evidence="2">
    <location>
        <begin position="894"/>
        <end position="913"/>
    </location>
</feature>
<sequence length="1247" mass="140397">MHRTLRTGSGEGSGGGSKHGSATADEDKAISDSLHSGLSAADFASSGDAGPPPSVLAGRSGIGSYSNSRGASKASGRSRLSHDGNQVVPGDRQYATNIRHRRVRKGGTFSSYEASCYEPMIRKSWELLKIRANVIGKTLGVILYNHLFDKNTDLHHMFDKTEEEMGEKFLLVFEDIVAAVEDPVAINKKLKSLAPMHLRKGVKPEHTERMKVALYTTLQQVLGDDYTAEVKAAWEWLWSWLSQEMQQSLEDATNEATVLTYSWDLALDNNTEEEMGELLYDTLFELAPNLKPVYRKPRQILSAKFVEMMAALVSFQGDPMRMEEQITWLGFRHIKYGAKREHAKVLGDVLVETMARAVESNWTMDMADAWQELWTDACSMMMSVIDQATKYGFTVQDMWDMVQERTTEAKFGSTLRKLLLSGTEWVSSLSYGILESCTPAKAEAIQSTSDFKAPLSKMALKANGEKEAAEVNTKNPKFPQDDGVVEKSSESDAIGRYFWVMLTELLNLLWDPEKQNERLIVMTTKLFEWGIRSKHLDTIGEAIGEACRRTLKADWSKHMESGWTWWWSVASKQMAKTLFVCEHDHCRIIKESWNKCKERRSSFQLGESFFVELARMAPHIMHLFKRPKVIQAEQFVAVVDALVSFVENPEVFFEGFKALTIRHIKYGVKAEYAKAFGKSIMIGIEKTLEDDFDLETREVWAMLWMRASSCVSRALNVGTNPVIVSLVQGEVDKMRHAINCAERGLRFEWLTGVDINGELISPIYWSLKDGNTPMVRFILSDLLKIRADREMYYYGREVLFSVHPDIVEKLCQQCPEVLLDTLLAGLMWHSKEVENGYIAVNYYIKELYGDPKEEPNVWKQAMAALVEYGRAEMFDHPVAKRLLQVKWERFGKGYLLWLLGVHLVILAMFMVGSVENRENCAFMPLRYLTGVVSLLVLLAQIAVCARHVKEGLFSPCFLCLGLKVPSWMSDTCNLVRMVALLLIVIASFQSCGMLQYDDGSVREIVVSACHSFASLLLWFQVLQVLVLSTRLAAITFTLGRLAEQIFYNMVVVAIFVGAFATALTALQQEHFESFGSSIIFLVRVALNTQVPEMSEGFDPLGLFFMFGFCIVAVIGILNILIVQILSQFSIVARSTQSYALQHCAYICIQMESVMTLGKRNKLFYEMHFEIPVPFDHGDAGPSGGIQVIEPASVRNSSYYQPDRVLRYTGDSSPSDPWPSLSLEEDALLGAAVENLVDQGGDMVPMAL</sequence>
<dbReference type="Gene3D" id="1.10.490.10">
    <property type="entry name" value="Globins"/>
    <property type="match status" value="4"/>
</dbReference>
<feature type="domain" description="Globin" evidence="3">
    <location>
        <begin position="108"/>
        <end position="250"/>
    </location>
</feature>
<dbReference type="GO" id="GO:0019825">
    <property type="term" value="F:oxygen binding"/>
    <property type="evidence" value="ECO:0007669"/>
    <property type="project" value="InterPro"/>
</dbReference>
<feature type="transmembrane region" description="Helical" evidence="2">
    <location>
        <begin position="974"/>
        <end position="994"/>
    </location>
</feature>
<gene>
    <name evidence="4" type="ORF">HAND00432_LOCUS20508</name>
</gene>
<dbReference type="PANTHER" id="PTHR43396:SF6">
    <property type="entry name" value="ABL201WP"/>
    <property type="match status" value="1"/>
</dbReference>
<dbReference type="GO" id="GO:0071500">
    <property type="term" value="P:cellular response to nitrosative stress"/>
    <property type="evidence" value="ECO:0007669"/>
    <property type="project" value="TreeGrafter"/>
</dbReference>
<evidence type="ECO:0000256" key="2">
    <source>
        <dbReference type="SAM" id="Phobius"/>
    </source>
</evidence>
<dbReference type="GO" id="GO:0046210">
    <property type="term" value="P:nitric oxide catabolic process"/>
    <property type="evidence" value="ECO:0007669"/>
    <property type="project" value="TreeGrafter"/>
</dbReference>
<feature type="compositionally biased region" description="Gly residues" evidence="1">
    <location>
        <begin position="9"/>
        <end position="18"/>
    </location>
</feature>
<evidence type="ECO:0000256" key="1">
    <source>
        <dbReference type="SAM" id="MobiDB-lite"/>
    </source>
</evidence>
<proteinExistence type="predicted"/>
<dbReference type="GO" id="GO:0020037">
    <property type="term" value="F:heme binding"/>
    <property type="evidence" value="ECO:0007669"/>
    <property type="project" value="InterPro"/>
</dbReference>
<keyword evidence="2" id="KW-1133">Transmembrane helix</keyword>
<feature type="region of interest" description="Disordered" evidence="1">
    <location>
        <begin position="1"/>
        <end position="92"/>
    </location>
</feature>
<dbReference type="PROSITE" id="PS01033">
    <property type="entry name" value="GLOBIN"/>
    <property type="match status" value="1"/>
</dbReference>
<accession>A0A6U4YXK8</accession>
<name>A0A6U4YXK8_HEMAN</name>
<dbReference type="CDD" id="cd01040">
    <property type="entry name" value="Mb-like"/>
    <property type="match status" value="2"/>
</dbReference>
<dbReference type="PANTHER" id="PTHR43396">
    <property type="entry name" value="FLAVOHEMOPROTEIN"/>
    <property type="match status" value="1"/>
</dbReference>
<dbReference type="GO" id="GO:0008941">
    <property type="term" value="F:nitric oxide dioxygenase NAD(P)H activity"/>
    <property type="evidence" value="ECO:0007669"/>
    <property type="project" value="TreeGrafter"/>
</dbReference>
<dbReference type="InterPro" id="IPR000971">
    <property type="entry name" value="Globin"/>
</dbReference>
<evidence type="ECO:0000313" key="4">
    <source>
        <dbReference type="EMBL" id="CAD8969511.1"/>
    </source>
</evidence>
<keyword evidence="2" id="KW-0472">Membrane</keyword>
<dbReference type="GO" id="GO:0071949">
    <property type="term" value="F:FAD binding"/>
    <property type="evidence" value="ECO:0007669"/>
    <property type="project" value="TreeGrafter"/>
</dbReference>
<keyword evidence="2" id="KW-0812">Transmembrane</keyword>
<evidence type="ECO:0000259" key="3">
    <source>
        <dbReference type="PROSITE" id="PS01033"/>
    </source>
</evidence>
<dbReference type="InterPro" id="IPR009050">
    <property type="entry name" value="Globin-like_sf"/>
</dbReference>
<organism evidence="4">
    <name type="scientific">Hemiselmis andersenii</name>
    <name type="common">Cryptophyte alga</name>
    <dbReference type="NCBI Taxonomy" id="464988"/>
    <lineage>
        <taxon>Eukaryota</taxon>
        <taxon>Cryptophyceae</taxon>
        <taxon>Cryptomonadales</taxon>
        <taxon>Hemiselmidaceae</taxon>
        <taxon>Hemiselmis</taxon>
    </lineage>
</organism>
<feature type="transmembrane region" description="Helical" evidence="2">
    <location>
        <begin position="1015"/>
        <end position="1039"/>
    </location>
</feature>
<dbReference type="Pfam" id="PF00042">
    <property type="entry name" value="Globin"/>
    <property type="match status" value="2"/>
</dbReference>
<dbReference type="InterPro" id="IPR012292">
    <property type="entry name" value="Globin/Proto"/>
</dbReference>
<dbReference type="AlphaFoldDB" id="A0A6U4YXK8"/>
<reference evidence="4" key="1">
    <citation type="submission" date="2021-01" db="EMBL/GenBank/DDBJ databases">
        <authorList>
            <person name="Corre E."/>
            <person name="Pelletier E."/>
            <person name="Niang G."/>
            <person name="Scheremetjew M."/>
            <person name="Finn R."/>
            <person name="Kale V."/>
            <person name="Holt S."/>
            <person name="Cochrane G."/>
            <person name="Meng A."/>
            <person name="Brown T."/>
            <person name="Cohen L."/>
        </authorList>
    </citation>
    <scope>NUCLEOTIDE SEQUENCE</scope>
    <source>
        <strain evidence="4">CCMP644</strain>
    </source>
</reference>
<feature type="compositionally biased region" description="Low complexity" evidence="1">
    <location>
        <begin position="66"/>
        <end position="78"/>
    </location>
</feature>
<feature type="transmembrane region" description="Helical" evidence="2">
    <location>
        <begin position="1045"/>
        <end position="1066"/>
    </location>
</feature>